<name>B7J8C7_ACIF2</name>
<proteinExistence type="predicted"/>
<keyword evidence="2" id="KW-1185">Reference proteome</keyword>
<dbReference type="PaxDb" id="243159-AFE_2695"/>
<dbReference type="HOGENOM" id="CLU_2662695_0_0_6"/>
<dbReference type="KEGG" id="afr:AFE_2695"/>
<gene>
    <name evidence="1" type="ordered locus">AFE_2695</name>
</gene>
<sequence length="75" mass="7869">MDGTACRALTAGADGAALLLSVPARATAVKGKTPMTTANTAIRILRFPFCFSISRILFLPVKTRNGLAAANRSFD</sequence>
<organism evidence="1 2">
    <name type="scientific">Acidithiobacillus ferrooxidans (strain ATCC 23270 / DSM 14882 / CIP 104768 / NCIMB 8455)</name>
    <name type="common">Ferrobacillus ferrooxidans (strain ATCC 23270)</name>
    <dbReference type="NCBI Taxonomy" id="243159"/>
    <lineage>
        <taxon>Bacteria</taxon>
        <taxon>Pseudomonadati</taxon>
        <taxon>Pseudomonadota</taxon>
        <taxon>Acidithiobacillia</taxon>
        <taxon>Acidithiobacillales</taxon>
        <taxon>Acidithiobacillaceae</taxon>
        <taxon>Acidithiobacillus</taxon>
    </lineage>
</organism>
<evidence type="ECO:0000313" key="1">
    <source>
        <dbReference type="EMBL" id="ACK79583.1"/>
    </source>
</evidence>
<reference evidence="1 2" key="1">
    <citation type="journal article" date="2008" name="BMC Genomics">
        <title>Acidithiobacillus ferrooxidans metabolism: from genome sequence to industrial applications.</title>
        <authorList>
            <person name="Valdes J."/>
            <person name="Pedroso I."/>
            <person name="Quatrini R."/>
            <person name="Dodson R.J."/>
            <person name="Tettelin H."/>
            <person name="Blake R.II."/>
            <person name="Eisen J.A."/>
            <person name="Holmes D.S."/>
        </authorList>
    </citation>
    <scope>NUCLEOTIDE SEQUENCE [LARGE SCALE GENOMIC DNA]</scope>
    <source>
        <strain evidence="2">ATCC 23270 / DSM 14882 / CIP 104768 / NCIMB 8455</strain>
    </source>
</reference>
<dbReference type="AlphaFoldDB" id="B7J8C7"/>
<evidence type="ECO:0000313" key="2">
    <source>
        <dbReference type="Proteomes" id="UP000001362"/>
    </source>
</evidence>
<accession>B7J8C7</accession>
<dbReference type="Proteomes" id="UP000001362">
    <property type="component" value="Chromosome"/>
</dbReference>
<dbReference type="STRING" id="243159.AFE_2695"/>
<protein>
    <submittedName>
        <fullName evidence="1">Uncharacterized protein</fullName>
    </submittedName>
</protein>
<dbReference type="EMBL" id="CP001219">
    <property type="protein sequence ID" value="ACK79583.1"/>
    <property type="molecule type" value="Genomic_DNA"/>
</dbReference>